<protein>
    <recommendedName>
        <fullName evidence="5">NADH-quinone oxidoreductase subunit N</fullName>
        <ecNumber evidence="5">7.1.1.-</ecNumber>
    </recommendedName>
    <alternativeName>
        <fullName evidence="5">NADH dehydrogenase I subunit N</fullName>
    </alternativeName>
    <alternativeName>
        <fullName evidence="5">NDH-1 subunit N</fullName>
    </alternativeName>
</protein>
<comment type="catalytic activity">
    <reaction evidence="5">
        <text>a quinone + NADH + 5 H(+)(in) = a quinol + NAD(+) + 4 H(+)(out)</text>
        <dbReference type="Rhea" id="RHEA:57888"/>
        <dbReference type="ChEBI" id="CHEBI:15378"/>
        <dbReference type="ChEBI" id="CHEBI:24646"/>
        <dbReference type="ChEBI" id="CHEBI:57540"/>
        <dbReference type="ChEBI" id="CHEBI:57945"/>
        <dbReference type="ChEBI" id="CHEBI:132124"/>
    </reaction>
</comment>
<dbReference type="InterPro" id="IPR001750">
    <property type="entry name" value="ND/Mrp_TM"/>
</dbReference>
<feature type="transmembrane region" description="Helical" evidence="5">
    <location>
        <begin position="463"/>
        <end position="488"/>
    </location>
</feature>
<keyword evidence="5" id="KW-1278">Translocase</keyword>
<keyword evidence="9" id="KW-1185">Reference proteome</keyword>
<feature type="domain" description="NADH:quinone oxidoreductase/Mrp antiporter transmembrane" evidence="7">
    <location>
        <begin position="129"/>
        <end position="422"/>
    </location>
</feature>
<dbReference type="Proteomes" id="UP000738431">
    <property type="component" value="Chromosome"/>
</dbReference>
<evidence type="ECO:0000256" key="6">
    <source>
        <dbReference type="RuleBase" id="RU000320"/>
    </source>
</evidence>
<keyword evidence="5" id="KW-0874">Quinone</keyword>
<feature type="transmembrane region" description="Helical" evidence="5">
    <location>
        <begin position="164"/>
        <end position="188"/>
    </location>
</feature>
<dbReference type="PANTHER" id="PTHR22773">
    <property type="entry name" value="NADH DEHYDROGENASE"/>
    <property type="match status" value="1"/>
</dbReference>
<reference evidence="8 9" key="1">
    <citation type="submission" date="2021-08" db="EMBL/GenBank/DDBJ databases">
        <authorList>
            <person name="Zhang D."/>
            <person name="Zhang A."/>
            <person name="Wang L."/>
        </authorList>
    </citation>
    <scope>NUCLEOTIDE SEQUENCE [LARGE SCALE GENOMIC DNA]</scope>
    <source>
        <strain evidence="8 9">WL0086</strain>
    </source>
</reference>
<keyword evidence="5" id="KW-0520">NAD</keyword>
<comment type="subunit">
    <text evidence="5">NDH-1 is composed of 14 different subunits. Subunits NuoA, H, J, K, L, M, N constitute the membrane sector of the complex.</text>
</comment>
<feature type="transmembrane region" description="Helical" evidence="5">
    <location>
        <begin position="135"/>
        <end position="152"/>
    </location>
</feature>
<dbReference type="RefSeq" id="WP_221031863.1">
    <property type="nucleotide sequence ID" value="NZ_CP139781.1"/>
</dbReference>
<dbReference type="HAMAP" id="MF_00445">
    <property type="entry name" value="NDH1_NuoN_1"/>
    <property type="match status" value="1"/>
</dbReference>
<evidence type="ECO:0000256" key="2">
    <source>
        <dbReference type="ARBA" id="ARBA00022692"/>
    </source>
</evidence>
<dbReference type="EC" id="7.1.1.-" evidence="5"/>
<feature type="transmembrane region" description="Helical" evidence="5">
    <location>
        <begin position="285"/>
        <end position="306"/>
    </location>
</feature>
<comment type="function">
    <text evidence="5">NDH-1 shuttles electrons from NADH, via FMN and iron-sulfur (Fe-S) centers, to quinones in the respiratory chain. The immediate electron acceptor for the enzyme in this species is believed to be ubiquinone. Couples the redox reaction to proton translocation (for every two electrons transferred, four hydrogen ions are translocated across the cytoplasmic membrane), and thus conserves the redox energy in a proton gradient.</text>
</comment>
<comment type="subcellular location">
    <subcellularLocation>
        <location evidence="5">Cell membrane</location>
        <topology evidence="5">Multi-pass membrane protein</topology>
    </subcellularLocation>
    <subcellularLocation>
        <location evidence="1">Endomembrane system</location>
        <topology evidence="1">Multi-pass membrane protein</topology>
    </subcellularLocation>
    <subcellularLocation>
        <location evidence="6">Membrane</location>
        <topology evidence="6">Multi-pass membrane protein</topology>
    </subcellularLocation>
</comment>
<evidence type="ECO:0000313" key="8">
    <source>
        <dbReference type="EMBL" id="WRQ88765.1"/>
    </source>
</evidence>
<dbReference type="EMBL" id="CP139781">
    <property type="protein sequence ID" value="WRQ88765.1"/>
    <property type="molecule type" value="Genomic_DNA"/>
</dbReference>
<evidence type="ECO:0000256" key="4">
    <source>
        <dbReference type="ARBA" id="ARBA00023136"/>
    </source>
</evidence>
<keyword evidence="5" id="KW-1003">Cell membrane</keyword>
<comment type="similarity">
    <text evidence="5">Belongs to the complex I subunit 2 family.</text>
</comment>
<keyword evidence="2 5" id="KW-0812">Transmembrane</keyword>
<keyword evidence="5" id="KW-0813">Transport</keyword>
<feature type="transmembrane region" description="Helical" evidence="5">
    <location>
        <begin position="245"/>
        <end position="265"/>
    </location>
</feature>
<accession>A0ABZ1CAT8</accession>
<dbReference type="NCBIfam" id="TIGR01770">
    <property type="entry name" value="NDH_I_N"/>
    <property type="match status" value="1"/>
</dbReference>
<reference evidence="8 9" key="2">
    <citation type="submission" date="2023-12" db="EMBL/GenBank/DDBJ databases">
        <title>Description of an unclassified Opitutus bacterium of Verrucomicrobiota.</title>
        <authorList>
            <person name="Zhang D.-F."/>
        </authorList>
    </citation>
    <scope>NUCLEOTIDE SEQUENCE [LARGE SCALE GENOMIC DNA]</scope>
    <source>
        <strain evidence="8 9">WL0086</strain>
    </source>
</reference>
<evidence type="ECO:0000259" key="7">
    <source>
        <dbReference type="Pfam" id="PF00361"/>
    </source>
</evidence>
<sequence length="492" mass="50388">MIAPLLYSDLLHAMRPELVLTVGALVVIGVDLSFGKRLTEAARMNTAATLGVMWLVAAAFGVFQVGAPGNLFGGVFRLDVLGGISRLGILLLSLLTVGLAPSSTRVRNPVEFIALVLLATAGLTLMAVAQQLLVVFLAIELASLSLYLLTGFDKRSGASAEAALKYFLFGGMAAAFLLFGFSLLYGITGSIELPQIAIALGAVDSSQPLMLVALVMVVVALGFKAAAAPFHLWAPDVYQGAPAPAAALIASASKLAAVTVFARLLWPGLAAASGGPGTDIPIAGWLPVVGILAAASIVLGNLGALAQSNVRRLLAYSAIAHAGIMLLGIMVADHAGYGPLVYYALTYGLATVGAFGVIGLIDRAEIGPNLRDLAGLHRRSPLLAITLLVCLLSLAGVPPLAGFFGKFGVFVAAIRNGGVLGATGGLALLGIAASAVGLYYYLLVLKNAWVVTATPAQPPRIAVPVATTCFLWAINLGLLALGLAPSLILSRL</sequence>
<feature type="transmembrane region" description="Helical" evidence="5">
    <location>
        <begin position="47"/>
        <end position="68"/>
    </location>
</feature>
<feature type="transmembrane region" description="Helical" evidence="5">
    <location>
        <begin position="18"/>
        <end position="35"/>
    </location>
</feature>
<gene>
    <name evidence="5" type="primary">nuoN</name>
    <name evidence="8" type="ORF">K1X11_005070</name>
</gene>
<evidence type="ECO:0000256" key="3">
    <source>
        <dbReference type="ARBA" id="ARBA00022989"/>
    </source>
</evidence>
<feature type="transmembrane region" description="Helical" evidence="5">
    <location>
        <begin position="382"/>
        <end position="405"/>
    </location>
</feature>
<feature type="transmembrane region" description="Helical" evidence="5">
    <location>
        <begin position="80"/>
        <end position="100"/>
    </location>
</feature>
<feature type="transmembrane region" description="Helical" evidence="5">
    <location>
        <begin position="208"/>
        <end position="233"/>
    </location>
</feature>
<keyword evidence="5" id="KW-0830">Ubiquinone</keyword>
<proteinExistence type="inferred from homology"/>
<evidence type="ECO:0000256" key="5">
    <source>
        <dbReference type="HAMAP-Rule" id="MF_00445"/>
    </source>
</evidence>
<feature type="transmembrane region" description="Helical" evidence="5">
    <location>
        <begin position="313"/>
        <end position="334"/>
    </location>
</feature>
<dbReference type="InterPro" id="IPR010096">
    <property type="entry name" value="NADH-Q_OxRdtase_suN/2"/>
</dbReference>
<evidence type="ECO:0000313" key="9">
    <source>
        <dbReference type="Proteomes" id="UP000738431"/>
    </source>
</evidence>
<feature type="transmembrane region" description="Helical" evidence="5">
    <location>
        <begin position="340"/>
        <end position="361"/>
    </location>
</feature>
<name>A0ABZ1CAT8_9BACT</name>
<dbReference type="Pfam" id="PF00361">
    <property type="entry name" value="Proton_antipo_M"/>
    <property type="match status" value="1"/>
</dbReference>
<keyword evidence="4 5" id="KW-0472">Membrane</keyword>
<feature type="transmembrane region" description="Helical" evidence="5">
    <location>
        <begin position="417"/>
        <end position="442"/>
    </location>
</feature>
<organism evidence="8 9">
    <name type="scientific">Actomonas aquatica</name>
    <dbReference type="NCBI Taxonomy" id="2866162"/>
    <lineage>
        <taxon>Bacteria</taxon>
        <taxon>Pseudomonadati</taxon>
        <taxon>Verrucomicrobiota</taxon>
        <taxon>Opitutia</taxon>
        <taxon>Opitutales</taxon>
        <taxon>Opitutaceae</taxon>
        <taxon>Actomonas</taxon>
    </lineage>
</organism>
<feature type="transmembrane region" description="Helical" evidence="5">
    <location>
        <begin position="112"/>
        <end position="129"/>
    </location>
</feature>
<keyword evidence="3 5" id="KW-1133">Transmembrane helix</keyword>
<evidence type="ECO:0000256" key="1">
    <source>
        <dbReference type="ARBA" id="ARBA00004127"/>
    </source>
</evidence>